<dbReference type="OrthoDB" id="516817at2"/>
<evidence type="ECO:0000256" key="1">
    <source>
        <dbReference type="SAM" id="SignalP"/>
    </source>
</evidence>
<dbReference type="Pfam" id="PF13531">
    <property type="entry name" value="SBP_bac_11"/>
    <property type="match status" value="1"/>
</dbReference>
<dbReference type="PROSITE" id="PS51257">
    <property type="entry name" value="PROKAR_LIPOPROTEIN"/>
    <property type="match status" value="1"/>
</dbReference>
<dbReference type="Gene3D" id="3.40.190.10">
    <property type="entry name" value="Periplasmic binding protein-like II"/>
    <property type="match status" value="2"/>
</dbReference>
<dbReference type="Proteomes" id="UP000482487">
    <property type="component" value="Unassembled WGS sequence"/>
</dbReference>
<feature type="chain" id="PRO_5028839931" evidence="1">
    <location>
        <begin position="28"/>
        <end position="272"/>
    </location>
</feature>
<organism evidence="2 3">
    <name type="scientific">Solidesulfovibrio aerotolerans</name>
    <dbReference type="NCBI Taxonomy" id="295255"/>
    <lineage>
        <taxon>Bacteria</taxon>
        <taxon>Pseudomonadati</taxon>
        <taxon>Thermodesulfobacteriota</taxon>
        <taxon>Desulfovibrionia</taxon>
        <taxon>Desulfovibrionales</taxon>
        <taxon>Desulfovibrionaceae</taxon>
        <taxon>Solidesulfovibrio</taxon>
    </lineage>
</organism>
<proteinExistence type="predicted"/>
<dbReference type="GO" id="GO:0030973">
    <property type="term" value="F:molybdate ion binding"/>
    <property type="evidence" value="ECO:0007669"/>
    <property type="project" value="TreeGrafter"/>
</dbReference>
<protein>
    <submittedName>
        <fullName evidence="2">Solute-binding protein</fullName>
    </submittedName>
</protein>
<keyword evidence="3" id="KW-1185">Reference proteome</keyword>
<evidence type="ECO:0000313" key="2">
    <source>
        <dbReference type="EMBL" id="MYL85031.1"/>
    </source>
</evidence>
<dbReference type="EMBL" id="WVUD01000052">
    <property type="protein sequence ID" value="MYL85031.1"/>
    <property type="molecule type" value="Genomic_DNA"/>
</dbReference>
<gene>
    <name evidence="2" type="ORF">GTA51_18125</name>
</gene>
<sequence length="272" mass="28514">MTRHRSAFLGIVFLAAFGCLLSGVALASEPTVEVYAAGSLRQAMTAMAQAFEKTAGIAVKTTFGPSGVLRERIEKGERPDMLASADFSSPQTLHKAGLAWQTVLFTRNKLCATGRDSLGLTPDTVLARLLDPAVRLGTSTPKADPAGDYAWKMFELAETVKPGSAKLLSAKADMIVGGPNNSAPVNGKHPVAAAFADGKVDMFLGYCSANLPQTVPGLVQVHLPPALSVQADYGLALLKNASPDARLFALFILSLDGQKILAEHGFAPVALP</sequence>
<dbReference type="AlphaFoldDB" id="A0A7C9N450"/>
<keyword evidence="1" id="KW-0732">Signal</keyword>
<dbReference type="PANTHER" id="PTHR30632">
    <property type="entry name" value="MOLYBDATE-BINDING PERIPLASMIC PROTEIN"/>
    <property type="match status" value="1"/>
</dbReference>
<dbReference type="GO" id="GO:0015689">
    <property type="term" value="P:molybdate ion transport"/>
    <property type="evidence" value="ECO:0007669"/>
    <property type="project" value="TreeGrafter"/>
</dbReference>
<dbReference type="SUPFAM" id="SSF53850">
    <property type="entry name" value="Periplasmic binding protein-like II"/>
    <property type="match status" value="1"/>
</dbReference>
<feature type="signal peptide" evidence="1">
    <location>
        <begin position="1"/>
        <end position="27"/>
    </location>
</feature>
<evidence type="ECO:0000313" key="3">
    <source>
        <dbReference type="Proteomes" id="UP000482487"/>
    </source>
</evidence>
<name>A0A7C9N450_9BACT</name>
<reference evidence="2 3" key="1">
    <citation type="submission" date="2020-01" db="EMBL/GenBank/DDBJ databases">
        <title>Genome sequence of Desulfovibrio aerotolerans DSM 16695(T).</title>
        <authorList>
            <person name="Karnachuk O."/>
            <person name="Avakyan M."/>
            <person name="Mardanov A."/>
            <person name="Kadnikov V."/>
            <person name="Ravin N."/>
        </authorList>
    </citation>
    <scope>NUCLEOTIDE SEQUENCE [LARGE SCALE GENOMIC DNA]</scope>
    <source>
        <strain evidence="2 3">DSM 16695</strain>
    </source>
</reference>
<dbReference type="PANTHER" id="PTHR30632:SF0">
    <property type="entry name" value="SULFATE-BINDING PROTEIN"/>
    <property type="match status" value="1"/>
</dbReference>
<accession>A0A7C9N450</accession>
<dbReference type="RefSeq" id="WP_160963622.1">
    <property type="nucleotide sequence ID" value="NZ_WVUD01000052.1"/>
</dbReference>
<comment type="caution">
    <text evidence="2">The sequence shown here is derived from an EMBL/GenBank/DDBJ whole genome shotgun (WGS) entry which is preliminary data.</text>
</comment>
<dbReference type="InterPro" id="IPR050682">
    <property type="entry name" value="ModA/WtpA"/>
</dbReference>